<evidence type="ECO:0000256" key="7">
    <source>
        <dbReference type="PROSITE-ProRule" id="PRU00169"/>
    </source>
</evidence>
<feature type="transmembrane region" description="Helical" evidence="9">
    <location>
        <begin position="45"/>
        <end position="62"/>
    </location>
</feature>
<gene>
    <name evidence="12" type="ORF">IM787_00890</name>
</gene>
<dbReference type="InterPro" id="IPR011006">
    <property type="entry name" value="CheY-like_superfamily"/>
</dbReference>
<dbReference type="Pfam" id="PF02518">
    <property type="entry name" value="HATPase_c"/>
    <property type="match status" value="1"/>
</dbReference>
<dbReference type="Pfam" id="PF00512">
    <property type="entry name" value="HisKA"/>
    <property type="match status" value="1"/>
</dbReference>
<keyword evidence="9" id="KW-0812">Transmembrane</keyword>
<dbReference type="PROSITE" id="PS50110">
    <property type="entry name" value="RESPONSE_REGULATORY"/>
    <property type="match status" value="1"/>
</dbReference>
<dbReference type="CDD" id="cd00156">
    <property type="entry name" value="REC"/>
    <property type="match status" value="1"/>
</dbReference>
<dbReference type="InterPro" id="IPR004358">
    <property type="entry name" value="Sig_transdc_His_kin-like_C"/>
</dbReference>
<evidence type="ECO:0000256" key="2">
    <source>
        <dbReference type="ARBA" id="ARBA00012438"/>
    </source>
</evidence>
<feature type="domain" description="Histidine kinase" evidence="10">
    <location>
        <begin position="221"/>
        <end position="435"/>
    </location>
</feature>
<dbReference type="InterPro" id="IPR001789">
    <property type="entry name" value="Sig_transdc_resp-reg_receiver"/>
</dbReference>
<dbReference type="EMBL" id="JADDIV010000001">
    <property type="protein sequence ID" value="MBE7366110.1"/>
    <property type="molecule type" value="Genomic_DNA"/>
</dbReference>
<keyword evidence="3 7" id="KW-0597">Phosphoprotein</keyword>
<dbReference type="Proteomes" id="UP000806285">
    <property type="component" value="Unassembled WGS sequence"/>
</dbReference>
<feature type="domain" description="Response regulatory" evidence="11">
    <location>
        <begin position="457"/>
        <end position="569"/>
    </location>
</feature>
<keyword evidence="4" id="KW-0808">Transferase</keyword>
<dbReference type="SMART" id="SM00388">
    <property type="entry name" value="HisKA"/>
    <property type="match status" value="1"/>
</dbReference>
<evidence type="ECO:0000313" key="12">
    <source>
        <dbReference type="EMBL" id="MBE7366110.1"/>
    </source>
</evidence>
<dbReference type="PRINTS" id="PR00344">
    <property type="entry name" value="BCTRLSENSOR"/>
</dbReference>
<evidence type="ECO:0000256" key="4">
    <source>
        <dbReference type="ARBA" id="ARBA00022679"/>
    </source>
</evidence>
<evidence type="ECO:0000259" key="10">
    <source>
        <dbReference type="PROSITE" id="PS50109"/>
    </source>
</evidence>
<sequence>MGDGVAPELVRRSVAMILAQARQGAVTAIAMGALFGFIYVPAAGWALYLAWYLPFLAVMLARQPYFQRIVARDGETPRVLHRIAVVAAFTGWLAPVSVPIFAPYLDIADVGVLTIITVGWGSVAVAVLAVQPRIYAAYLTACFATVYLAWVRHAGTVELLMIGISMLLGGRMMVKLGQAVWVQLRDTVAAGEQNASLVAQLREALQRQQDAQHSRSRFLGAASHDLRQPVQALLFLSDIFRKSRDPARRDAMAQQIVRTSESIDSMFRHLVDFAQIDAGTMKAVLQDVRIDQLVASAASGFAEKCAARGLAFRVEMPPACTVVADPVLLERMLRNFLDNAFKYSLRGEIALRVQVADGRAVLTVSDEGVGMDEKDVAQACNAFFRGRSASVAEAEGIGLGLAISRHMADLMRCRLELDSTPARGTRVSLWLDVAQEESALLETGLDDAGSAPLAGCLVAVVENDKLARDAVVAWLEEAGARVAAGGTLQELERVLHEAGVAPDLVLVDFRLADITGVEAIDALRERHGPQLPAVVISGEADILERGLPFPVLQKPVTPDRLLEALRAALPAQWTGGGEDSRSRMLMPARARA</sequence>
<protein>
    <recommendedName>
        <fullName evidence="2">histidine kinase</fullName>
        <ecNumber evidence="2">2.7.13.3</ecNumber>
    </recommendedName>
</protein>
<dbReference type="RefSeq" id="WP_193674746.1">
    <property type="nucleotide sequence ID" value="NZ_JADDIV010000001.1"/>
</dbReference>
<dbReference type="SMART" id="SM00387">
    <property type="entry name" value="HATPase_c"/>
    <property type="match status" value="1"/>
</dbReference>
<dbReference type="InterPro" id="IPR005467">
    <property type="entry name" value="His_kinase_dom"/>
</dbReference>
<dbReference type="Gene3D" id="3.30.565.10">
    <property type="entry name" value="Histidine kinase-like ATPase, C-terminal domain"/>
    <property type="match status" value="1"/>
</dbReference>
<dbReference type="EC" id="2.7.13.3" evidence="2"/>
<name>A0ABR9RXZ5_9BURK</name>
<keyword evidence="6" id="KW-0902">Two-component regulatory system</keyword>
<evidence type="ECO:0000313" key="13">
    <source>
        <dbReference type="Proteomes" id="UP000806285"/>
    </source>
</evidence>
<comment type="caution">
    <text evidence="12">The sequence shown here is derived from an EMBL/GenBank/DDBJ whole genome shotgun (WGS) entry which is preliminary data.</text>
</comment>
<dbReference type="Gene3D" id="1.10.287.130">
    <property type="match status" value="1"/>
</dbReference>
<dbReference type="SUPFAM" id="SSF47384">
    <property type="entry name" value="Homodimeric domain of signal transducing histidine kinase"/>
    <property type="match status" value="1"/>
</dbReference>
<dbReference type="InterPro" id="IPR003661">
    <property type="entry name" value="HisK_dim/P_dom"/>
</dbReference>
<proteinExistence type="predicted"/>
<dbReference type="GO" id="GO:0016301">
    <property type="term" value="F:kinase activity"/>
    <property type="evidence" value="ECO:0007669"/>
    <property type="project" value="UniProtKB-KW"/>
</dbReference>
<dbReference type="InterPro" id="IPR036890">
    <property type="entry name" value="HATPase_C_sf"/>
</dbReference>
<dbReference type="InterPro" id="IPR036097">
    <property type="entry name" value="HisK_dim/P_sf"/>
</dbReference>
<feature type="transmembrane region" description="Helical" evidence="9">
    <location>
        <begin position="83"/>
        <end position="104"/>
    </location>
</feature>
<dbReference type="CDD" id="cd00082">
    <property type="entry name" value="HisKA"/>
    <property type="match status" value="1"/>
</dbReference>
<dbReference type="PANTHER" id="PTHR43711">
    <property type="entry name" value="TWO-COMPONENT HISTIDINE KINASE"/>
    <property type="match status" value="1"/>
</dbReference>
<dbReference type="SMART" id="SM00448">
    <property type="entry name" value="REC"/>
    <property type="match status" value="1"/>
</dbReference>
<keyword evidence="9" id="KW-0472">Membrane</keyword>
<evidence type="ECO:0000256" key="8">
    <source>
        <dbReference type="SAM" id="MobiDB-lite"/>
    </source>
</evidence>
<dbReference type="PANTHER" id="PTHR43711:SF1">
    <property type="entry name" value="HISTIDINE KINASE 1"/>
    <property type="match status" value="1"/>
</dbReference>
<accession>A0ABR9RXZ5</accession>
<keyword evidence="9" id="KW-1133">Transmembrane helix</keyword>
<dbReference type="SUPFAM" id="SSF52172">
    <property type="entry name" value="CheY-like"/>
    <property type="match status" value="1"/>
</dbReference>
<feature type="transmembrane region" description="Helical" evidence="9">
    <location>
        <begin position="110"/>
        <end position="130"/>
    </location>
</feature>
<keyword evidence="5 12" id="KW-0418">Kinase</keyword>
<dbReference type="Gene3D" id="3.40.50.2300">
    <property type="match status" value="1"/>
</dbReference>
<evidence type="ECO:0000259" key="11">
    <source>
        <dbReference type="PROSITE" id="PS50110"/>
    </source>
</evidence>
<evidence type="ECO:0000256" key="6">
    <source>
        <dbReference type="ARBA" id="ARBA00023012"/>
    </source>
</evidence>
<dbReference type="Pfam" id="PF00072">
    <property type="entry name" value="Response_reg"/>
    <property type="match status" value="1"/>
</dbReference>
<evidence type="ECO:0000256" key="1">
    <source>
        <dbReference type="ARBA" id="ARBA00000085"/>
    </source>
</evidence>
<dbReference type="InterPro" id="IPR003594">
    <property type="entry name" value="HATPase_dom"/>
</dbReference>
<feature type="modified residue" description="4-aspartylphosphate" evidence="7">
    <location>
        <position position="508"/>
    </location>
</feature>
<feature type="region of interest" description="Disordered" evidence="8">
    <location>
        <begin position="573"/>
        <end position="592"/>
    </location>
</feature>
<comment type="catalytic activity">
    <reaction evidence="1">
        <text>ATP + protein L-histidine = ADP + protein N-phospho-L-histidine.</text>
        <dbReference type="EC" id="2.7.13.3"/>
    </reaction>
</comment>
<dbReference type="PROSITE" id="PS50109">
    <property type="entry name" value="HIS_KIN"/>
    <property type="match status" value="1"/>
</dbReference>
<dbReference type="SUPFAM" id="SSF55874">
    <property type="entry name" value="ATPase domain of HSP90 chaperone/DNA topoisomerase II/histidine kinase"/>
    <property type="match status" value="1"/>
</dbReference>
<dbReference type="InterPro" id="IPR050736">
    <property type="entry name" value="Sensor_HK_Regulatory"/>
</dbReference>
<feature type="transmembrane region" description="Helical" evidence="9">
    <location>
        <begin position="135"/>
        <end position="151"/>
    </location>
</feature>
<organism evidence="12 13">
    <name type="scientific">Ramlibacter pallidus</name>
    <dbReference type="NCBI Taxonomy" id="2780087"/>
    <lineage>
        <taxon>Bacteria</taxon>
        <taxon>Pseudomonadati</taxon>
        <taxon>Pseudomonadota</taxon>
        <taxon>Betaproteobacteria</taxon>
        <taxon>Burkholderiales</taxon>
        <taxon>Comamonadaceae</taxon>
        <taxon>Ramlibacter</taxon>
    </lineage>
</organism>
<evidence type="ECO:0000256" key="5">
    <source>
        <dbReference type="ARBA" id="ARBA00022777"/>
    </source>
</evidence>
<keyword evidence="13" id="KW-1185">Reference proteome</keyword>
<evidence type="ECO:0000256" key="3">
    <source>
        <dbReference type="ARBA" id="ARBA00022553"/>
    </source>
</evidence>
<reference evidence="12 13" key="1">
    <citation type="submission" date="2020-10" db="EMBL/GenBank/DDBJ databases">
        <title>Ramlibacter sp. HM2 16S ribosomal RNA gene Genome sequencing and assembly.</title>
        <authorList>
            <person name="Kang M."/>
        </authorList>
    </citation>
    <scope>NUCLEOTIDE SEQUENCE [LARGE SCALE GENOMIC DNA]</scope>
    <source>
        <strain evidence="12 13">HM2</strain>
    </source>
</reference>
<evidence type="ECO:0000256" key="9">
    <source>
        <dbReference type="SAM" id="Phobius"/>
    </source>
</evidence>